<feature type="compositionally biased region" description="Polar residues" evidence="1">
    <location>
        <begin position="303"/>
        <end position="325"/>
    </location>
</feature>
<dbReference type="EMBL" id="JALJOQ010000099">
    <property type="protein sequence ID" value="KAK9798221.1"/>
    <property type="molecule type" value="Genomic_DNA"/>
</dbReference>
<feature type="region of interest" description="Disordered" evidence="1">
    <location>
        <begin position="285"/>
        <end position="325"/>
    </location>
</feature>
<organism evidence="2 3">
    <name type="scientific">Symbiochloris irregularis</name>
    <dbReference type="NCBI Taxonomy" id="706552"/>
    <lineage>
        <taxon>Eukaryota</taxon>
        <taxon>Viridiplantae</taxon>
        <taxon>Chlorophyta</taxon>
        <taxon>core chlorophytes</taxon>
        <taxon>Trebouxiophyceae</taxon>
        <taxon>Trebouxiales</taxon>
        <taxon>Trebouxiaceae</taxon>
        <taxon>Symbiochloris</taxon>
    </lineage>
</organism>
<evidence type="ECO:0000256" key="1">
    <source>
        <dbReference type="SAM" id="MobiDB-lite"/>
    </source>
</evidence>
<dbReference type="AlphaFoldDB" id="A0AAW1NXF7"/>
<evidence type="ECO:0000313" key="2">
    <source>
        <dbReference type="EMBL" id="KAK9798221.1"/>
    </source>
</evidence>
<sequence>MLCAEPSQDDWTCAQSCMALSCGLGATWDDASCRREDLIVAADLLADIKNLLASSKLPALQEYPAYLRKIFQRVVALRSGRQCVYNKEDTFVENIREMRHSAWMLSEQYQNPLLSPEARAHLCAEMKAAVALTRAAVAAALQSEEPQYSRATLALLRHHARAYAAFPVQTVFKAQRGQLENMQLSLGQVAQLANLGLDVFAELRQLNAEEPLQLLLQSSSDPMDTRLLAAGSCMARCQTQLCVSEVLSDVQYMRWQAKHRDEQVVQNLYPMLLLLVQACLEPRAPRLPSPHPSETQNHKDQAQDSSPQASVRHTGSSFWCSLRQS</sequence>
<keyword evidence="3" id="KW-1185">Reference proteome</keyword>
<name>A0AAW1NXF7_9CHLO</name>
<protein>
    <submittedName>
        <fullName evidence="2">Uncharacterized protein</fullName>
    </submittedName>
</protein>
<evidence type="ECO:0000313" key="3">
    <source>
        <dbReference type="Proteomes" id="UP001465755"/>
    </source>
</evidence>
<reference evidence="2 3" key="1">
    <citation type="journal article" date="2024" name="Nat. Commun.">
        <title>Phylogenomics reveals the evolutionary origins of lichenization in chlorophyte algae.</title>
        <authorList>
            <person name="Puginier C."/>
            <person name="Libourel C."/>
            <person name="Otte J."/>
            <person name="Skaloud P."/>
            <person name="Haon M."/>
            <person name="Grisel S."/>
            <person name="Petersen M."/>
            <person name="Berrin J.G."/>
            <person name="Delaux P.M."/>
            <person name="Dal Grande F."/>
            <person name="Keller J."/>
        </authorList>
    </citation>
    <scope>NUCLEOTIDE SEQUENCE [LARGE SCALE GENOMIC DNA]</scope>
    <source>
        <strain evidence="2 3">SAG 2036</strain>
    </source>
</reference>
<comment type="caution">
    <text evidence="2">The sequence shown here is derived from an EMBL/GenBank/DDBJ whole genome shotgun (WGS) entry which is preliminary data.</text>
</comment>
<gene>
    <name evidence="2" type="ORF">WJX73_009204</name>
</gene>
<dbReference type="Proteomes" id="UP001465755">
    <property type="component" value="Unassembled WGS sequence"/>
</dbReference>
<proteinExistence type="predicted"/>
<accession>A0AAW1NXF7</accession>